<feature type="domain" description="DUF1468" evidence="3">
    <location>
        <begin position="4"/>
        <end position="160"/>
    </location>
</feature>
<keyword evidence="2" id="KW-0812">Transmembrane</keyword>
<dbReference type="PATRIC" id="fig|1122207.3.peg.2506"/>
<protein>
    <recommendedName>
        <fullName evidence="3">DUF1468 domain-containing protein</fullName>
    </recommendedName>
</protein>
<comment type="caution">
    <text evidence="4">The sequence shown here is derived from an EMBL/GenBank/DDBJ whole genome shotgun (WGS) entry which is preliminary data.</text>
</comment>
<feature type="transmembrane region" description="Helical" evidence="2">
    <location>
        <begin position="94"/>
        <end position="127"/>
    </location>
</feature>
<evidence type="ECO:0000259" key="3">
    <source>
        <dbReference type="Pfam" id="PF07331"/>
    </source>
</evidence>
<keyword evidence="2" id="KW-1133">Transmembrane helix</keyword>
<evidence type="ECO:0000256" key="1">
    <source>
        <dbReference type="SAM" id="MobiDB-lite"/>
    </source>
</evidence>
<dbReference type="Proteomes" id="UP000054058">
    <property type="component" value="Unassembled WGS sequence"/>
</dbReference>
<proteinExistence type="predicted"/>
<reference evidence="4 5" key="1">
    <citation type="submission" date="2014-01" db="EMBL/GenBank/DDBJ databases">
        <title>Marinomonas ushuaiensis DSM 15871 Genome Sequencing.</title>
        <authorList>
            <person name="Lai Q."/>
            <person name="Shao Z.S."/>
        </authorList>
    </citation>
    <scope>NUCLEOTIDE SEQUENCE [LARGE SCALE GENOMIC DNA]</scope>
    <source>
        <strain evidence="4 5">DSM 15871</strain>
    </source>
</reference>
<feature type="region of interest" description="Disordered" evidence="1">
    <location>
        <begin position="65"/>
        <end position="85"/>
    </location>
</feature>
<keyword evidence="2" id="KW-0472">Membrane</keyword>
<feature type="transmembrane region" description="Helical" evidence="2">
    <location>
        <begin position="133"/>
        <end position="151"/>
    </location>
</feature>
<sequence length="164" mass="18349">MFFFLVFVFSIGYLVTAINLGNPISNNRLEPSFFPLLLGFFAVLFSSILLLREITANKKQTEDETLNTKNLDSTTETESTTDKASTAPSKYAPLLIMFSILSYILAFAFIGYFISSFLFVLSIIIIFSSLEKIIQKSIISIAIVLVGYLVFDQLFGVRLPALWG</sequence>
<gene>
    <name evidence="4" type="ORF">MUS1_04435</name>
</gene>
<dbReference type="EMBL" id="JAMB01000011">
    <property type="protein sequence ID" value="ETX10082.1"/>
    <property type="molecule type" value="Genomic_DNA"/>
</dbReference>
<feature type="transmembrane region" description="Helical" evidence="2">
    <location>
        <begin position="33"/>
        <end position="51"/>
    </location>
</feature>
<dbReference type="InterPro" id="IPR009936">
    <property type="entry name" value="DUF1468"/>
</dbReference>
<organism evidence="4 5">
    <name type="scientific">Marinomonas ushuaiensis DSM 15871</name>
    <dbReference type="NCBI Taxonomy" id="1122207"/>
    <lineage>
        <taxon>Bacteria</taxon>
        <taxon>Pseudomonadati</taxon>
        <taxon>Pseudomonadota</taxon>
        <taxon>Gammaproteobacteria</taxon>
        <taxon>Oceanospirillales</taxon>
        <taxon>Oceanospirillaceae</taxon>
        <taxon>Marinomonas</taxon>
    </lineage>
</organism>
<name>X7E2A0_9GAMM</name>
<dbReference type="eggNOG" id="ENOG50337K5">
    <property type="taxonomic scope" value="Bacteria"/>
</dbReference>
<dbReference type="STRING" id="1122207.MUS1_04435"/>
<dbReference type="Pfam" id="PF07331">
    <property type="entry name" value="TctB"/>
    <property type="match status" value="1"/>
</dbReference>
<evidence type="ECO:0000256" key="2">
    <source>
        <dbReference type="SAM" id="Phobius"/>
    </source>
</evidence>
<keyword evidence="5" id="KW-1185">Reference proteome</keyword>
<accession>X7E2A0</accession>
<evidence type="ECO:0000313" key="5">
    <source>
        <dbReference type="Proteomes" id="UP000054058"/>
    </source>
</evidence>
<dbReference type="AlphaFoldDB" id="X7E2A0"/>
<evidence type="ECO:0000313" key="4">
    <source>
        <dbReference type="EMBL" id="ETX10082.1"/>
    </source>
</evidence>